<reference evidence="5" key="1">
    <citation type="submission" date="2021-01" db="EMBL/GenBank/DDBJ databases">
        <authorList>
            <consortium name="Genoscope - CEA"/>
            <person name="William W."/>
        </authorList>
    </citation>
    <scope>NUCLEOTIDE SEQUENCE</scope>
</reference>
<dbReference type="AlphaFoldDB" id="A0A8S1RJL1"/>
<feature type="transmembrane region" description="Helical" evidence="4">
    <location>
        <begin position="982"/>
        <end position="1001"/>
    </location>
</feature>
<evidence type="ECO:0000256" key="4">
    <source>
        <dbReference type="SAM" id="Phobius"/>
    </source>
</evidence>
<dbReference type="PANTHER" id="PTHR38934:SF6">
    <property type="entry name" value="CHROMOSOME UNDETERMINED SCAFFOLD_176, WHOLE GENOME SHOTGUN SEQUENCE"/>
    <property type="match status" value="1"/>
</dbReference>
<dbReference type="PANTHER" id="PTHR38934">
    <property type="entry name" value="HYPHALLY REGULATED CELL WALL PROTEIN 1"/>
    <property type="match status" value="1"/>
</dbReference>
<dbReference type="InterPro" id="IPR011936">
    <property type="entry name" value="Myxo_disulph_rpt"/>
</dbReference>
<dbReference type="Pfam" id="PF13948">
    <property type="entry name" value="DUF4215"/>
    <property type="match status" value="4"/>
</dbReference>
<feature type="transmembrane region" description="Helical" evidence="4">
    <location>
        <begin position="874"/>
        <end position="891"/>
    </location>
</feature>
<organism evidence="5 6">
    <name type="scientific">Paramecium sonneborni</name>
    <dbReference type="NCBI Taxonomy" id="65129"/>
    <lineage>
        <taxon>Eukaryota</taxon>
        <taxon>Sar</taxon>
        <taxon>Alveolata</taxon>
        <taxon>Ciliophora</taxon>
        <taxon>Intramacronucleata</taxon>
        <taxon>Oligohymenophorea</taxon>
        <taxon>Peniculida</taxon>
        <taxon>Parameciidae</taxon>
        <taxon>Paramecium</taxon>
    </lineage>
</organism>
<dbReference type="OrthoDB" id="28293at2759"/>
<protein>
    <recommendedName>
        <fullName evidence="7">Insulin-like growth factor binding protein, N-terminal</fullName>
    </recommendedName>
</protein>
<keyword evidence="1" id="KW-0732">Signal</keyword>
<feature type="transmembrane region" description="Helical" evidence="4">
    <location>
        <begin position="1013"/>
        <end position="1036"/>
    </location>
</feature>
<sequence length="1168" mass="136194">MMFTYINRRSCFVQVYSFDAVDEDLDDWDVQNGQNAMFRNCGSQKIFGGPKSFGMSTSITRFFNNIDPHSSLKIEMEFWRIDKWTSDSINIEVDNNLQFQKDYIQSGIFPDYCGTGSLQDDDDDTSVYDDEHEIISFTIPHSKRSAWVHIYTNYNNDEKQSWGLRIFKLSIKKCQNGCLACSIDDYPECLKWERYIQSFSNFYLSGLDQWNGLGSPLTLWQSNQCSNCHYYYGLKFRRYLYLTKQNQLLLRLFKFDSNDFKILLDNKQYTIIYNKKGHIEILIDDWKSDILDIRFVSLNQELYLRDIDIYIANSNDNDIIGFQQGCEQFINNLCNICNEGWIYNEINNSCQGQCGDQVIEGDEECDDGNNQSNDGCFQCKFQCDQNCNICLFGVCQNCLSNYELDDNKFCQSICGDGVLIPYTNEQCDDGNDIENDGCYNCIFECNKTCNICFVNICLECQKGYHLIDNECQPFCGDSIVIIGSEDCDDGNQIPFDGCYNCKFQCYEDCLKCLDGLCIDDYCNKGYELISEQCISICGDQLITIDEECDDNNDIQYDGCYQCLYSCPLNCFNCLQGLCVKCEYQYQLTQNGLCQITSQLQDIIQCYDGNDLPNDGCYNSKIETNWVCSEYIQDILSQCSFSLIPQIILTFLNITSNIQYVKISFNEQVIVSSSTPLSQTIEIIVLNITNDKQKLNLSIIQDVNQDFSNPEFIITIEIYQLLQSKPILQILLNQQIVNRQGSFIPRNDHYISLNIPNYLNELQTTYSYKLQQVNKSIIYTILAIGAVCLLFGFSNLFLQILNILQYQQYLRYLNLQFPQNLSIYFELGDLLSSQTLMDYFHIGDFFSFFSINSRFQPSYEKFEDYELNADLIQNIQWQVLQFCICLLILSIISFLKRIFYYHIFTSSFCDSILTLLKCIKKQFIIKFASGIYKLAKQFISIEQVATYNGVKQLLLINGWDLLFKVFLYLQSINSIFLRDVISIFIGSCILLAYLIIIISACNRQTRLKKIRKKLLLVGRFEIFNLLRQFCFLIILVFLQEQQILQIMLITLICVLCLKIVYIYRNAFQISNFLVQFIVEGSILVFTFTSLIYVNDFSKYINQELKIKFGWFHISILSFALIVQLIMIIYQRIQSLYSKYKHEKEKRNQARNNSHLLLIEIKNRIIIHYA</sequence>
<comment type="caution">
    <text evidence="5">The sequence shown here is derived from an EMBL/GenBank/DDBJ whole genome shotgun (WGS) entry which is preliminary data.</text>
</comment>
<proteinExistence type="predicted"/>
<keyword evidence="3" id="KW-1015">Disulfide bond</keyword>
<feature type="transmembrane region" description="Helical" evidence="4">
    <location>
        <begin position="1107"/>
        <end position="1128"/>
    </location>
</feature>
<accession>A0A8S1RJL1</accession>
<evidence type="ECO:0000313" key="5">
    <source>
        <dbReference type="EMBL" id="CAD8127667.1"/>
    </source>
</evidence>
<keyword evidence="4" id="KW-0472">Membrane</keyword>
<evidence type="ECO:0000256" key="3">
    <source>
        <dbReference type="ARBA" id="ARBA00023157"/>
    </source>
</evidence>
<dbReference type="Proteomes" id="UP000692954">
    <property type="component" value="Unassembled WGS sequence"/>
</dbReference>
<gene>
    <name evidence="5" type="ORF">PSON_ATCC_30995.1.T1780100</name>
</gene>
<feature type="transmembrane region" description="Helical" evidence="4">
    <location>
        <begin position="1071"/>
        <end position="1092"/>
    </location>
</feature>
<keyword evidence="4" id="KW-1133">Transmembrane helix</keyword>
<keyword evidence="6" id="KW-1185">Reference proteome</keyword>
<dbReference type="NCBIfam" id="TIGR02232">
    <property type="entry name" value="myxo_disulf_rpt"/>
    <property type="match status" value="1"/>
</dbReference>
<feature type="transmembrane region" description="Helical" evidence="4">
    <location>
        <begin position="1042"/>
        <end position="1062"/>
    </location>
</feature>
<name>A0A8S1RJL1_9CILI</name>
<feature type="transmembrane region" description="Helical" evidence="4">
    <location>
        <begin position="776"/>
        <end position="797"/>
    </location>
</feature>
<dbReference type="EMBL" id="CAJJDN010000178">
    <property type="protein sequence ID" value="CAD8127667.1"/>
    <property type="molecule type" value="Genomic_DNA"/>
</dbReference>
<keyword evidence="4" id="KW-0812">Transmembrane</keyword>
<evidence type="ECO:0000256" key="1">
    <source>
        <dbReference type="ARBA" id="ARBA00022729"/>
    </source>
</evidence>
<evidence type="ECO:0000313" key="6">
    <source>
        <dbReference type="Proteomes" id="UP000692954"/>
    </source>
</evidence>
<evidence type="ECO:0000256" key="2">
    <source>
        <dbReference type="ARBA" id="ARBA00022737"/>
    </source>
</evidence>
<evidence type="ECO:0008006" key="7">
    <source>
        <dbReference type="Google" id="ProtNLM"/>
    </source>
</evidence>
<keyword evidence="2" id="KW-0677">Repeat</keyword>